<evidence type="ECO:0000313" key="3">
    <source>
        <dbReference type="Proteomes" id="UP000249818"/>
    </source>
</evidence>
<reference evidence="3" key="1">
    <citation type="submission" date="2018-05" db="EMBL/GenBank/DDBJ databases">
        <authorList>
            <person name="Hao L."/>
        </authorList>
    </citation>
    <scope>NUCLEOTIDE SEQUENCE [LARGE SCALE GENOMIC DNA]</scope>
</reference>
<organism evidence="2 3">
    <name type="scientific">Candidatus Bipolaricaulis anaerobius</name>
    <dbReference type="NCBI Taxonomy" id="2026885"/>
    <lineage>
        <taxon>Bacteria</taxon>
        <taxon>Candidatus Bipolaricaulota</taxon>
        <taxon>Candidatus Bipolaricaulia</taxon>
        <taxon>Candidatus Bipolaricaulales</taxon>
        <taxon>Candidatus Bipolaricaulaceae</taxon>
        <taxon>Candidatus Bipolaricaulis</taxon>
    </lineage>
</organism>
<proteinExistence type="predicted"/>
<evidence type="ECO:0000313" key="2">
    <source>
        <dbReference type="EMBL" id="SQD92496.1"/>
    </source>
</evidence>
<dbReference type="AlphaFoldDB" id="A0A2X3KYA0"/>
<dbReference type="Proteomes" id="UP000249818">
    <property type="component" value="Chromosome BARAN1"/>
</dbReference>
<name>A0A2X3KYA0_9BACT</name>
<accession>A0A2X3KYA0</accession>
<dbReference type="EMBL" id="LS483254">
    <property type="protein sequence ID" value="SQD92496.1"/>
    <property type="molecule type" value="Genomic_DNA"/>
</dbReference>
<protein>
    <submittedName>
        <fullName evidence="2">Uncharacterized protein</fullName>
    </submittedName>
</protein>
<sequence>MADAWRWSSYRATAGEEEPSDFLATDWILSQFHQDRARAEKEYRKFVKEGSGTDVWADLRGGVILGTERFVEALEPLLRGRSPEVPHGGDSSKREAGDPAQTRGALFRHQGQLRSK</sequence>
<gene>
    <name evidence="2" type="ORF">BARAN1_0472</name>
</gene>
<feature type="region of interest" description="Disordered" evidence="1">
    <location>
        <begin position="77"/>
        <end position="116"/>
    </location>
</feature>
<keyword evidence="3" id="KW-1185">Reference proteome</keyword>
<evidence type="ECO:0000256" key="1">
    <source>
        <dbReference type="SAM" id="MobiDB-lite"/>
    </source>
</evidence>
<dbReference type="KEGG" id="bana:BARAN1_0472"/>